<name>A0A6J7FN52_9ZZZZ</name>
<dbReference type="Gene3D" id="1.10.10.10">
    <property type="entry name" value="Winged helix-like DNA-binding domain superfamily/Winged helix DNA-binding domain"/>
    <property type="match status" value="1"/>
</dbReference>
<reference evidence="5" key="1">
    <citation type="submission" date="2020-05" db="EMBL/GenBank/DDBJ databases">
        <authorList>
            <person name="Chiriac C."/>
            <person name="Salcher M."/>
            <person name="Ghai R."/>
            <person name="Kavagutti S V."/>
        </authorList>
    </citation>
    <scope>NUCLEOTIDE SEQUENCE</scope>
</reference>
<evidence type="ECO:0000256" key="1">
    <source>
        <dbReference type="ARBA" id="ARBA00023015"/>
    </source>
</evidence>
<dbReference type="EMBL" id="CAFBPZ010000003">
    <property type="protein sequence ID" value="CAB5033678.1"/>
    <property type="molecule type" value="Genomic_DNA"/>
</dbReference>
<dbReference type="PRINTS" id="PR00038">
    <property type="entry name" value="HTHLUXR"/>
</dbReference>
<evidence type="ECO:0000313" key="5">
    <source>
        <dbReference type="EMBL" id="CAB4892993.1"/>
    </source>
</evidence>
<dbReference type="PANTHER" id="PTHR44688:SF16">
    <property type="entry name" value="DNA-BINDING TRANSCRIPTIONAL ACTIVATOR DEVR_DOSR"/>
    <property type="match status" value="1"/>
</dbReference>
<keyword evidence="2" id="KW-0238">DNA-binding</keyword>
<dbReference type="SUPFAM" id="SSF46894">
    <property type="entry name" value="C-terminal effector domain of the bipartite response regulators"/>
    <property type="match status" value="1"/>
</dbReference>
<dbReference type="InterPro" id="IPR036388">
    <property type="entry name" value="WH-like_DNA-bd_sf"/>
</dbReference>
<evidence type="ECO:0000256" key="3">
    <source>
        <dbReference type="ARBA" id="ARBA00023163"/>
    </source>
</evidence>
<dbReference type="GO" id="GO:0003677">
    <property type="term" value="F:DNA binding"/>
    <property type="evidence" value="ECO:0007669"/>
    <property type="project" value="UniProtKB-KW"/>
</dbReference>
<evidence type="ECO:0000313" key="6">
    <source>
        <dbReference type="EMBL" id="CAB5033678.1"/>
    </source>
</evidence>
<keyword evidence="1" id="KW-0805">Transcription regulation</keyword>
<protein>
    <submittedName>
        <fullName evidence="5">Unannotated protein</fullName>
    </submittedName>
</protein>
<dbReference type="EMBL" id="CAFBMC010000018">
    <property type="protein sequence ID" value="CAB4892993.1"/>
    <property type="molecule type" value="Genomic_DNA"/>
</dbReference>
<dbReference type="InterPro" id="IPR016032">
    <property type="entry name" value="Sig_transdc_resp-reg_C-effctor"/>
</dbReference>
<proteinExistence type="predicted"/>
<dbReference type="SMART" id="SM00421">
    <property type="entry name" value="HTH_LUXR"/>
    <property type="match status" value="1"/>
</dbReference>
<organism evidence="5">
    <name type="scientific">freshwater metagenome</name>
    <dbReference type="NCBI Taxonomy" id="449393"/>
    <lineage>
        <taxon>unclassified sequences</taxon>
        <taxon>metagenomes</taxon>
        <taxon>ecological metagenomes</taxon>
    </lineage>
</organism>
<feature type="domain" description="HTH luxR-type" evidence="4">
    <location>
        <begin position="188"/>
        <end position="253"/>
    </location>
</feature>
<dbReference type="AlphaFoldDB" id="A0A6J7FN52"/>
<evidence type="ECO:0000256" key="2">
    <source>
        <dbReference type="ARBA" id="ARBA00023125"/>
    </source>
</evidence>
<evidence type="ECO:0000259" key="4">
    <source>
        <dbReference type="PROSITE" id="PS50043"/>
    </source>
</evidence>
<dbReference type="GO" id="GO:0006355">
    <property type="term" value="P:regulation of DNA-templated transcription"/>
    <property type="evidence" value="ECO:0007669"/>
    <property type="project" value="InterPro"/>
</dbReference>
<dbReference type="InterPro" id="IPR000792">
    <property type="entry name" value="Tscrpt_reg_LuxR_C"/>
</dbReference>
<dbReference type="PROSITE" id="PS50043">
    <property type="entry name" value="HTH_LUXR_2"/>
    <property type="match status" value="1"/>
</dbReference>
<gene>
    <name evidence="5" type="ORF">UFOPK3495_00512</name>
    <name evidence="6" type="ORF">UFOPK4237_00095</name>
</gene>
<accession>A0A6J7FN52</accession>
<sequence>MSVETRGISVSALPAFLRFLSTYPEPQEVCDVLMAGPLSSILAQSVNMVLKTTNDTFKTVAATGMAAPLVPRYQEFSCSLSTPVSHAVREAEIVSTRMLDQFDRYTDLEIDRSMWEEVSRVTGDLMIETVPIVSNGTVLGVYVVFHDPELVLSRADFSMLSGIGHLLGVWATHPLTETNLDASLPAFSDELAFMLNERQLQVLELVELGRSNSAIGVILGYSQSTVKQDLQRAMRVLRASDRIEAAQRARELGLQGTQNA</sequence>
<keyword evidence="3" id="KW-0804">Transcription</keyword>
<dbReference type="Pfam" id="PF00196">
    <property type="entry name" value="GerE"/>
    <property type="match status" value="1"/>
</dbReference>
<dbReference type="PANTHER" id="PTHR44688">
    <property type="entry name" value="DNA-BINDING TRANSCRIPTIONAL ACTIVATOR DEVR_DOSR"/>
    <property type="match status" value="1"/>
</dbReference>